<evidence type="ECO:0000313" key="3">
    <source>
        <dbReference type="Proteomes" id="UP000270296"/>
    </source>
</evidence>
<accession>A0A183J0C2</accession>
<gene>
    <name evidence="2" type="ORF">SBAD_LOCUS9320</name>
</gene>
<dbReference type="Proteomes" id="UP000270296">
    <property type="component" value="Unassembled WGS sequence"/>
</dbReference>
<dbReference type="AlphaFoldDB" id="A0A183J0C2"/>
<evidence type="ECO:0000313" key="4">
    <source>
        <dbReference type="WBParaSite" id="SBAD_0000965401-mRNA-1"/>
    </source>
</evidence>
<dbReference type="WBParaSite" id="SBAD_0000965401-mRNA-1">
    <property type="protein sequence ID" value="SBAD_0000965401-mRNA-1"/>
    <property type="gene ID" value="SBAD_0000965401"/>
</dbReference>
<protein>
    <submittedName>
        <fullName evidence="2 4">Uncharacterized protein</fullName>
    </submittedName>
</protein>
<organism evidence="4">
    <name type="scientific">Soboliphyme baturini</name>
    <dbReference type="NCBI Taxonomy" id="241478"/>
    <lineage>
        <taxon>Eukaryota</taxon>
        <taxon>Metazoa</taxon>
        <taxon>Ecdysozoa</taxon>
        <taxon>Nematoda</taxon>
        <taxon>Enoplea</taxon>
        <taxon>Dorylaimia</taxon>
        <taxon>Dioctophymatida</taxon>
        <taxon>Dioctophymatoidea</taxon>
        <taxon>Soboliphymatidae</taxon>
        <taxon>Soboliphyme</taxon>
    </lineage>
</organism>
<sequence length="376" mass="42105">MFSACIAHASVVMEFFALCSLNASCLSEKQLCGVADAFQRAFERLRILLSGVDDTCSLITALERVTAIAKPCSGPMSECAVSIVRASVRSQFMDTASQTIDTAKVLKVFLQACSLCCHQLEDAVLYSMLDVFQKHSSAFIDDQLIQIVQASVEFFSVPGVSPDWAVQILENIIGFVLDEHCINKPLCSLTLEWCQRIPTMLVFAEEAFRSQLIKILSKFWSTIDCHSPWPFSTISAFCLTASAILDVVGDQAVLSDNGLVALKVSLLSMQHCGFEANYAISQRLGRLHLSQYNRLFARSDGKGSGATMRFFVLLFCVHFQAMRTCCRYECPQKFFQENAATVIDMWRRYGRSWNDFPFQVLGYADRSSFFKYVACF</sequence>
<dbReference type="EMBL" id="UZAM01012574">
    <property type="protein sequence ID" value="VDP22487.1"/>
    <property type="molecule type" value="Genomic_DNA"/>
</dbReference>
<reference evidence="2 3" key="2">
    <citation type="submission" date="2018-11" db="EMBL/GenBank/DDBJ databases">
        <authorList>
            <consortium name="Pathogen Informatics"/>
        </authorList>
    </citation>
    <scope>NUCLEOTIDE SEQUENCE [LARGE SCALE GENOMIC DNA]</scope>
</reference>
<reference evidence="4" key="1">
    <citation type="submission" date="2016-06" db="UniProtKB">
        <authorList>
            <consortium name="WormBaseParasite"/>
        </authorList>
    </citation>
    <scope>IDENTIFICATION</scope>
</reference>
<evidence type="ECO:0000256" key="1">
    <source>
        <dbReference type="SAM" id="SignalP"/>
    </source>
</evidence>
<keyword evidence="1" id="KW-0732">Signal</keyword>
<evidence type="ECO:0000313" key="2">
    <source>
        <dbReference type="EMBL" id="VDP22487.1"/>
    </source>
</evidence>
<feature type="chain" id="PRO_5043140345" evidence="1">
    <location>
        <begin position="28"/>
        <end position="376"/>
    </location>
</feature>
<name>A0A183J0C2_9BILA</name>
<keyword evidence="3" id="KW-1185">Reference proteome</keyword>
<feature type="signal peptide" evidence="1">
    <location>
        <begin position="1"/>
        <end position="27"/>
    </location>
</feature>
<proteinExistence type="predicted"/>